<protein>
    <submittedName>
        <fullName evidence="1">Uncharacterized protein</fullName>
    </submittedName>
</protein>
<gene>
    <name evidence="1" type="ORF">G3O08_05200</name>
</gene>
<comment type="caution">
    <text evidence="1">The sequence shown here is derived from an EMBL/GenBank/DDBJ whole genome shotgun (WGS) entry which is preliminary data.</text>
</comment>
<sequence length="182" mass="20947">MVTLFGKKKLTEDRVANVFVNGIQALIDSGFEDVVGLINDSPEFIQSPELKSEDIGPFTMIVLAGNLQMIPAHFPAGQDKRITEHVLEKFATLYELEKMDLAQMVSDTRKFMARKNHPSKNTVNGMAKGLFCRYELNNFQEEYFRNLQSPNPIFIQRLKDALENFMWNWAAITEKYKVVQHD</sequence>
<organism evidence="1 2">
    <name type="scientific">Cryomorpha ignava</name>
    <dbReference type="NCBI Taxonomy" id="101383"/>
    <lineage>
        <taxon>Bacteria</taxon>
        <taxon>Pseudomonadati</taxon>
        <taxon>Bacteroidota</taxon>
        <taxon>Flavobacteriia</taxon>
        <taxon>Flavobacteriales</taxon>
        <taxon>Cryomorphaceae</taxon>
        <taxon>Cryomorpha</taxon>
    </lineage>
</organism>
<name>A0A7K3WML4_9FLAO</name>
<accession>A0A7K3WML4</accession>
<evidence type="ECO:0000313" key="2">
    <source>
        <dbReference type="Proteomes" id="UP000486602"/>
    </source>
</evidence>
<dbReference type="EMBL" id="JAAGVY010000006">
    <property type="protein sequence ID" value="NEN22893.1"/>
    <property type="molecule type" value="Genomic_DNA"/>
</dbReference>
<evidence type="ECO:0000313" key="1">
    <source>
        <dbReference type="EMBL" id="NEN22893.1"/>
    </source>
</evidence>
<keyword evidence="2" id="KW-1185">Reference proteome</keyword>
<dbReference type="Proteomes" id="UP000486602">
    <property type="component" value="Unassembled WGS sequence"/>
</dbReference>
<reference evidence="1 2" key="1">
    <citation type="submission" date="2020-02" db="EMBL/GenBank/DDBJ databases">
        <title>Out from the shadows clarifying the taxonomy of the family Cryomorphaceae and related taxa by utilizing the GTDB taxonomic framework.</title>
        <authorList>
            <person name="Bowman J.P."/>
        </authorList>
    </citation>
    <scope>NUCLEOTIDE SEQUENCE [LARGE SCALE GENOMIC DNA]</scope>
    <source>
        <strain evidence="1 2">QSSC 1-22</strain>
    </source>
</reference>
<dbReference type="AlphaFoldDB" id="A0A7K3WML4"/>
<dbReference type="RefSeq" id="WP_163283618.1">
    <property type="nucleotide sequence ID" value="NZ_JAAGVY010000006.1"/>
</dbReference>
<proteinExistence type="predicted"/>